<name>A0A560KVL8_9BRAD</name>
<proteinExistence type="predicted"/>
<gene>
    <name evidence="1" type="ORF">FBZ93_12272</name>
</gene>
<protein>
    <recommendedName>
        <fullName evidence="3">DUF2285 domain-containing protein</fullName>
    </recommendedName>
</protein>
<dbReference type="OrthoDB" id="9811330at2"/>
<sequence length="91" mass="10019">MKKPVDPDVSDITPNEPVLTAYDEQHLVAYWRLLDAEGAVGDWKEVARTVLHIDPDRGSSCPRERGVGHLAGAKWVAHQGYRDLPTGGTTK</sequence>
<dbReference type="RefSeq" id="WP_146992751.1">
    <property type="nucleotide sequence ID" value="NZ_VITY01000022.1"/>
</dbReference>
<evidence type="ECO:0000313" key="2">
    <source>
        <dbReference type="Proteomes" id="UP000321304"/>
    </source>
</evidence>
<accession>A0A560KVL8</accession>
<organism evidence="1 2">
    <name type="scientific">Bradyrhizobium macuxiense</name>
    <dbReference type="NCBI Taxonomy" id="1755647"/>
    <lineage>
        <taxon>Bacteria</taxon>
        <taxon>Pseudomonadati</taxon>
        <taxon>Pseudomonadota</taxon>
        <taxon>Alphaproteobacteria</taxon>
        <taxon>Hyphomicrobiales</taxon>
        <taxon>Nitrobacteraceae</taxon>
        <taxon>Bradyrhizobium</taxon>
    </lineage>
</organism>
<keyword evidence="2" id="KW-1185">Reference proteome</keyword>
<dbReference type="AlphaFoldDB" id="A0A560KVL8"/>
<evidence type="ECO:0008006" key="3">
    <source>
        <dbReference type="Google" id="ProtNLM"/>
    </source>
</evidence>
<reference evidence="1 2" key="1">
    <citation type="submission" date="2019-06" db="EMBL/GenBank/DDBJ databases">
        <title>Genomic Encyclopedia of Type Strains, Phase IV (KMG-V): Genome sequencing to study the core and pangenomes of soil and plant-associated prokaryotes.</title>
        <authorList>
            <person name="Whitman W."/>
        </authorList>
    </citation>
    <scope>NUCLEOTIDE SEQUENCE [LARGE SCALE GENOMIC DNA]</scope>
    <source>
        <strain evidence="1 2">BR 10355</strain>
    </source>
</reference>
<comment type="caution">
    <text evidence="1">The sequence shown here is derived from an EMBL/GenBank/DDBJ whole genome shotgun (WGS) entry which is preliminary data.</text>
</comment>
<dbReference type="EMBL" id="VITY01000022">
    <property type="protein sequence ID" value="TWB87291.1"/>
    <property type="molecule type" value="Genomic_DNA"/>
</dbReference>
<evidence type="ECO:0000313" key="1">
    <source>
        <dbReference type="EMBL" id="TWB87291.1"/>
    </source>
</evidence>
<dbReference type="Proteomes" id="UP000321304">
    <property type="component" value="Unassembled WGS sequence"/>
</dbReference>